<dbReference type="SMART" id="SM00086">
    <property type="entry name" value="PAC"/>
    <property type="match status" value="1"/>
</dbReference>
<dbReference type="PROSITE" id="PS50887">
    <property type="entry name" value="GGDEF"/>
    <property type="match status" value="1"/>
</dbReference>
<dbReference type="CDD" id="cd01948">
    <property type="entry name" value="EAL"/>
    <property type="match status" value="1"/>
</dbReference>
<dbReference type="PANTHER" id="PTHR44757">
    <property type="entry name" value="DIGUANYLATE CYCLASE DGCP"/>
    <property type="match status" value="1"/>
</dbReference>
<dbReference type="Pfam" id="PF00563">
    <property type="entry name" value="EAL"/>
    <property type="match status" value="1"/>
</dbReference>
<dbReference type="InterPro" id="IPR000014">
    <property type="entry name" value="PAS"/>
</dbReference>
<dbReference type="NCBIfam" id="TIGR00254">
    <property type="entry name" value="GGDEF"/>
    <property type="match status" value="1"/>
</dbReference>
<proteinExistence type="predicted"/>
<dbReference type="CDD" id="cd00130">
    <property type="entry name" value="PAS"/>
    <property type="match status" value="1"/>
</dbReference>
<dbReference type="Gene3D" id="3.30.70.270">
    <property type="match status" value="1"/>
</dbReference>
<dbReference type="CDD" id="cd01949">
    <property type="entry name" value="GGDEF"/>
    <property type="match status" value="1"/>
</dbReference>
<evidence type="ECO:0000259" key="2">
    <source>
        <dbReference type="PROSITE" id="PS50112"/>
    </source>
</evidence>
<name>A0ABR9B8E6_9RHOO</name>
<dbReference type="NCBIfam" id="TIGR00229">
    <property type="entry name" value="sensory_box"/>
    <property type="match status" value="1"/>
</dbReference>
<feature type="domain" description="PAS" evidence="2">
    <location>
        <begin position="313"/>
        <end position="357"/>
    </location>
</feature>
<dbReference type="Pfam" id="PF19443">
    <property type="entry name" value="DAHL"/>
    <property type="match status" value="1"/>
</dbReference>
<evidence type="ECO:0000313" key="6">
    <source>
        <dbReference type="EMBL" id="MBD8502623.1"/>
    </source>
</evidence>
<dbReference type="SMART" id="SM00267">
    <property type="entry name" value="GGDEF"/>
    <property type="match status" value="1"/>
</dbReference>
<dbReference type="PROSITE" id="PS50112">
    <property type="entry name" value="PAS"/>
    <property type="match status" value="1"/>
</dbReference>
<evidence type="ECO:0000259" key="4">
    <source>
        <dbReference type="PROSITE" id="PS50883"/>
    </source>
</evidence>
<evidence type="ECO:0000256" key="1">
    <source>
        <dbReference type="SAM" id="Phobius"/>
    </source>
</evidence>
<evidence type="ECO:0000259" key="3">
    <source>
        <dbReference type="PROSITE" id="PS50113"/>
    </source>
</evidence>
<dbReference type="InterPro" id="IPR045812">
    <property type="entry name" value="DAHL"/>
</dbReference>
<dbReference type="InterPro" id="IPR001610">
    <property type="entry name" value="PAC"/>
</dbReference>
<comment type="caution">
    <text evidence="6">The sequence shown here is derived from an EMBL/GenBank/DDBJ whole genome shotgun (WGS) entry which is preliminary data.</text>
</comment>
<dbReference type="SUPFAM" id="SSF55073">
    <property type="entry name" value="Nucleotide cyclase"/>
    <property type="match status" value="1"/>
</dbReference>
<dbReference type="InterPro" id="IPR043128">
    <property type="entry name" value="Rev_trsase/Diguanyl_cyclase"/>
</dbReference>
<keyword evidence="1" id="KW-1133">Transmembrane helix</keyword>
<dbReference type="Gene3D" id="3.30.450.20">
    <property type="entry name" value="PAS domain"/>
    <property type="match status" value="1"/>
</dbReference>
<evidence type="ECO:0000313" key="7">
    <source>
        <dbReference type="Proteomes" id="UP000603602"/>
    </source>
</evidence>
<dbReference type="InterPro" id="IPR052155">
    <property type="entry name" value="Biofilm_reg_signaling"/>
</dbReference>
<dbReference type="SUPFAM" id="SSF55785">
    <property type="entry name" value="PYP-like sensor domain (PAS domain)"/>
    <property type="match status" value="1"/>
</dbReference>
<dbReference type="EMBL" id="JACYTO010000001">
    <property type="protein sequence ID" value="MBD8502623.1"/>
    <property type="molecule type" value="Genomic_DNA"/>
</dbReference>
<dbReference type="InterPro" id="IPR035965">
    <property type="entry name" value="PAS-like_dom_sf"/>
</dbReference>
<dbReference type="Pfam" id="PF00990">
    <property type="entry name" value="GGDEF"/>
    <property type="match status" value="1"/>
</dbReference>
<feature type="transmembrane region" description="Helical" evidence="1">
    <location>
        <begin position="266"/>
        <end position="284"/>
    </location>
</feature>
<dbReference type="Gene3D" id="3.20.20.450">
    <property type="entry name" value="EAL domain"/>
    <property type="match status" value="1"/>
</dbReference>
<feature type="domain" description="GGDEF" evidence="5">
    <location>
        <begin position="470"/>
        <end position="603"/>
    </location>
</feature>
<organism evidence="6 7">
    <name type="scientific">Thauera sedimentorum</name>
    <dbReference type="NCBI Taxonomy" id="2767595"/>
    <lineage>
        <taxon>Bacteria</taxon>
        <taxon>Pseudomonadati</taxon>
        <taxon>Pseudomonadota</taxon>
        <taxon>Betaproteobacteria</taxon>
        <taxon>Rhodocyclales</taxon>
        <taxon>Zoogloeaceae</taxon>
        <taxon>Thauera</taxon>
    </lineage>
</organism>
<dbReference type="PROSITE" id="PS50113">
    <property type="entry name" value="PAC"/>
    <property type="match status" value="1"/>
</dbReference>
<dbReference type="InterPro" id="IPR035919">
    <property type="entry name" value="EAL_sf"/>
</dbReference>
<dbReference type="SMART" id="SM00052">
    <property type="entry name" value="EAL"/>
    <property type="match status" value="1"/>
</dbReference>
<feature type="domain" description="EAL" evidence="4">
    <location>
        <begin position="612"/>
        <end position="866"/>
    </location>
</feature>
<dbReference type="InterPro" id="IPR029787">
    <property type="entry name" value="Nucleotide_cyclase"/>
</dbReference>
<protein>
    <submittedName>
        <fullName evidence="6">EAL domain-containing protein</fullName>
    </submittedName>
</protein>
<dbReference type="InterPro" id="IPR000160">
    <property type="entry name" value="GGDEF_dom"/>
</dbReference>
<dbReference type="SUPFAM" id="SSF141868">
    <property type="entry name" value="EAL domain-like"/>
    <property type="match status" value="1"/>
</dbReference>
<keyword evidence="7" id="KW-1185">Reference proteome</keyword>
<dbReference type="PANTHER" id="PTHR44757:SF2">
    <property type="entry name" value="BIOFILM ARCHITECTURE MAINTENANCE PROTEIN MBAA"/>
    <property type="match status" value="1"/>
</dbReference>
<dbReference type="PROSITE" id="PS50883">
    <property type="entry name" value="EAL"/>
    <property type="match status" value="1"/>
</dbReference>
<reference evidence="7" key="1">
    <citation type="submission" date="2023-07" db="EMBL/GenBank/DDBJ databases">
        <title>Thauera sp. CAU 1555 isolated from sand of Yaerae Beach.</title>
        <authorList>
            <person name="Kim W."/>
        </authorList>
    </citation>
    <scope>NUCLEOTIDE SEQUENCE [LARGE SCALE GENOMIC DNA]</scope>
    <source>
        <strain evidence="7">CAU 1555</strain>
    </source>
</reference>
<sequence length="868" mass="95581">MRPPPERFILGVARARFLWTLAGIALAASVLSWLFLQADAIDARAHQLYSRELRLLRQADAELNAALLASRVGLQLDFDSIVTAAATLESITASLEDVPAFLPGGDRRHLLEEIASFRAALAHKMRRIDLFKRENAVLRNSLAYLPQATDMVIDDPQATVMETRPVGIFVRGVMTHAHSGDPVLAGELAARLAALETRAAALQGPARQRLDSVLLHGRVVLERKPVIDALTREILAIPTASLGEYLNLAYALGYERASSHAHNYRAVLYVLALVLAGWLALTMLRVGRTSRELAQANRDLEERVDALHRARDDLNLYATVFTNAAEGMTITDERSRIIAVNPAFSQITGYTLEDIAGSTPAVLGSGRQSASFYREMWATLEREGQWQGEIWNRRKDGEVYPEWLSITAVRNAAGESSHYIGIFSDITDRKAAEARIHHLAHHDALTNLPNRTLLQDRLEQAILQSRRNRRHAAVLFIDLDRFKLINDTLGHDVGDGLLAQVAQRCLACVRDTDTVARQGGDEFVIVLPELEQAQDAAMVARKLVSELGKPYLLGVHELTVTASVGIAIYPDDGRNASMLLRNADAAMYGAKSDGRNAYQFYSSELNTASLGELLLENQLRGALDRGELLLYYQPKVSAASGRIDGAEALLRWHHPELGMLAPGRFVPAAEEAGLIVPIGEWVLRTACRQLRAWLDAGIEPVSVAVNLSAQQFAHQDLVGLVESVLAETGLPAGLLELELTETMLMRDVDRATEVLSRLRALGVRLSIDDFGTGYSSLAYLKRFEVDVLKIDRSFVHDIRSDGADGKIAAAVIALAHSLGQQVVAEGVETEYQRDYLARHRCDVFQGYLFGRPMPGEDLFARLEAEQPA</sequence>
<dbReference type="InterPro" id="IPR000700">
    <property type="entry name" value="PAS-assoc_C"/>
</dbReference>
<keyword evidence="1" id="KW-0472">Membrane</keyword>
<gene>
    <name evidence="6" type="ORF">IFO67_06970</name>
</gene>
<keyword evidence="1" id="KW-0812">Transmembrane</keyword>
<evidence type="ECO:0000259" key="5">
    <source>
        <dbReference type="PROSITE" id="PS50887"/>
    </source>
</evidence>
<dbReference type="InterPro" id="IPR001633">
    <property type="entry name" value="EAL_dom"/>
</dbReference>
<feature type="domain" description="PAC" evidence="3">
    <location>
        <begin position="386"/>
        <end position="438"/>
    </location>
</feature>
<accession>A0ABR9B8E6</accession>
<dbReference type="Proteomes" id="UP000603602">
    <property type="component" value="Unassembled WGS sequence"/>
</dbReference>
<dbReference type="SMART" id="SM00091">
    <property type="entry name" value="PAS"/>
    <property type="match status" value="1"/>
</dbReference>
<dbReference type="Pfam" id="PF13426">
    <property type="entry name" value="PAS_9"/>
    <property type="match status" value="1"/>
</dbReference>